<name>A0A5A9NQ20_9TELE</name>
<gene>
    <name evidence="2" type="ORF">E1301_Tti012817</name>
</gene>
<dbReference type="Proteomes" id="UP000324632">
    <property type="component" value="Chromosome 14"/>
</dbReference>
<organism evidence="2 3">
    <name type="scientific">Triplophysa tibetana</name>
    <dbReference type="NCBI Taxonomy" id="1572043"/>
    <lineage>
        <taxon>Eukaryota</taxon>
        <taxon>Metazoa</taxon>
        <taxon>Chordata</taxon>
        <taxon>Craniata</taxon>
        <taxon>Vertebrata</taxon>
        <taxon>Euteleostomi</taxon>
        <taxon>Actinopterygii</taxon>
        <taxon>Neopterygii</taxon>
        <taxon>Teleostei</taxon>
        <taxon>Ostariophysi</taxon>
        <taxon>Cypriniformes</taxon>
        <taxon>Nemacheilidae</taxon>
        <taxon>Triplophysa</taxon>
    </lineage>
</organism>
<keyword evidence="1" id="KW-0812">Transmembrane</keyword>
<reference evidence="2 3" key="1">
    <citation type="journal article" date="2019" name="Mol. Ecol. Resour.">
        <title>Chromosome-level genome assembly of Triplophysa tibetana, a fish adapted to the harsh high-altitude environment of the Tibetan Plateau.</title>
        <authorList>
            <person name="Yang X."/>
            <person name="Liu H."/>
            <person name="Ma Z."/>
            <person name="Zou Y."/>
            <person name="Zou M."/>
            <person name="Mao Y."/>
            <person name="Li X."/>
            <person name="Wang H."/>
            <person name="Chen T."/>
            <person name="Wang W."/>
            <person name="Yang R."/>
        </authorList>
    </citation>
    <scope>NUCLEOTIDE SEQUENCE [LARGE SCALE GENOMIC DNA]</scope>
    <source>
        <strain evidence="2">TTIB1903HZAU</strain>
        <tissue evidence="2">Muscle</tissue>
    </source>
</reference>
<dbReference type="EMBL" id="SOYY01000014">
    <property type="protein sequence ID" value="KAA0712082.1"/>
    <property type="molecule type" value="Genomic_DNA"/>
</dbReference>
<evidence type="ECO:0000256" key="1">
    <source>
        <dbReference type="SAM" id="Phobius"/>
    </source>
</evidence>
<dbReference type="AlphaFoldDB" id="A0A5A9NQ20"/>
<proteinExistence type="predicted"/>
<keyword evidence="3" id="KW-1185">Reference proteome</keyword>
<evidence type="ECO:0000313" key="2">
    <source>
        <dbReference type="EMBL" id="KAA0712082.1"/>
    </source>
</evidence>
<protein>
    <submittedName>
        <fullName evidence="2">Uncharacterized protein</fullName>
    </submittedName>
</protein>
<keyword evidence="1" id="KW-0472">Membrane</keyword>
<evidence type="ECO:0000313" key="3">
    <source>
        <dbReference type="Proteomes" id="UP000324632"/>
    </source>
</evidence>
<comment type="caution">
    <text evidence="2">The sequence shown here is derived from an EMBL/GenBank/DDBJ whole genome shotgun (WGS) entry which is preliminary data.</text>
</comment>
<accession>A0A5A9NQ20</accession>
<sequence length="108" mass="12115">MARARGSISVLALVVRRDSGISDHTVITEDHMGDVVQDIFELMDAALLGVSVVAVIVVILLLAIVILRYMAHQKGTYHTHEEALTFKKDPDVQIVQDIQDFQEDWEED</sequence>
<feature type="transmembrane region" description="Helical" evidence="1">
    <location>
        <begin position="45"/>
        <end position="67"/>
    </location>
</feature>
<keyword evidence="1" id="KW-1133">Transmembrane helix</keyword>